<sequence>MNRLIVDPNLEHCPDFTLAAFQPSCLLLLNPLTDDAQAAVMLQNIWLAMNSTLKIQWQQQLDSDTLEVTEQQCLLDKAAEQCLDAQKLQDAVLAEEDRKKNHIHHIVIPDHPHPKWAAEEILVSDFALCKLDKAQFMELYYWTNKGLADVRTNFCTLDDDSMVPTVGVDGSATWISASVAHPATGVIPDHLLALLDFSCAIPHFIASHEQHGWANSHIIMLANFFGALMLHKYWTLDNILEMKNSAMHGTRPLHSPLVLGTSPS</sequence>
<dbReference type="EMBL" id="JABBWG010000169">
    <property type="protein sequence ID" value="KAG1798692.1"/>
    <property type="molecule type" value="Genomic_DNA"/>
</dbReference>
<comment type="caution">
    <text evidence="1">The sequence shown here is derived from an EMBL/GenBank/DDBJ whole genome shotgun (WGS) entry which is preliminary data.</text>
</comment>
<reference evidence="1" key="1">
    <citation type="journal article" date="2020" name="New Phytol.">
        <title>Comparative genomics reveals dynamic genome evolution in host specialist ectomycorrhizal fungi.</title>
        <authorList>
            <person name="Lofgren L.A."/>
            <person name="Nguyen N.H."/>
            <person name="Vilgalys R."/>
            <person name="Ruytinx J."/>
            <person name="Liao H.L."/>
            <person name="Branco S."/>
            <person name="Kuo A."/>
            <person name="LaButti K."/>
            <person name="Lipzen A."/>
            <person name="Andreopoulos W."/>
            <person name="Pangilinan J."/>
            <person name="Riley R."/>
            <person name="Hundley H."/>
            <person name="Na H."/>
            <person name="Barry K."/>
            <person name="Grigoriev I.V."/>
            <person name="Stajich J.E."/>
            <person name="Kennedy P.G."/>
        </authorList>
    </citation>
    <scope>NUCLEOTIDE SEQUENCE</scope>
    <source>
        <strain evidence="1">MN1</strain>
    </source>
</reference>
<gene>
    <name evidence="1" type="ORF">BJ212DRAFT_1305712</name>
</gene>
<dbReference type="AlphaFoldDB" id="A0A9P7J0D1"/>
<dbReference type="OrthoDB" id="2688210at2759"/>
<protein>
    <submittedName>
        <fullName evidence="1">Uncharacterized protein</fullName>
    </submittedName>
</protein>
<dbReference type="GeneID" id="64627794"/>
<proteinExistence type="predicted"/>
<keyword evidence="2" id="KW-1185">Reference proteome</keyword>
<organism evidence="1 2">
    <name type="scientific">Suillus subaureus</name>
    <dbReference type="NCBI Taxonomy" id="48587"/>
    <lineage>
        <taxon>Eukaryota</taxon>
        <taxon>Fungi</taxon>
        <taxon>Dikarya</taxon>
        <taxon>Basidiomycota</taxon>
        <taxon>Agaricomycotina</taxon>
        <taxon>Agaricomycetes</taxon>
        <taxon>Agaricomycetidae</taxon>
        <taxon>Boletales</taxon>
        <taxon>Suillineae</taxon>
        <taxon>Suillaceae</taxon>
        <taxon>Suillus</taxon>
    </lineage>
</organism>
<evidence type="ECO:0000313" key="1">
    <source>
        <dbReference type="EMBL" id="KAG1798692.1"/>
    </source>
</evidence>
<name>A0A9P7J0D1_9AGAM</name>
<dbReference type="Proteomes" id="UP000807769">
    <property type="component" value="Unassembled WGS sequence"/>
</dbReference>
<accession>A0A9P7J0D1</accession>
<dbReference type="RefSeq" id="XP_041185623.1">
    <property type="nucleotide sequence ID" value="XM_041333777.1"/>
</dbReference>
<evidence type="ECO:0000313" key="2">
    <source>
        <dbReference type="Proteomes" id="UP000807769"/>
    </source>
</evidence>